<dbReference type="Proteomes" id="UP000765509">
    <property type="component" value="Unassembled WGS sequence"/>
</dbReference>
<name>A0A9Q3J6V7_9BASI</name>
<dbReference type="AlphaFoldDB" id="A0A9Q3J6V7"/>
<accession>A0A9Q3J6V7</accession>
<organism evidence="1 2">
    <name type="scientific">Austropuccinia psidii MF-1</name>
    <dbReference type="NCBI Taxonomy" id="1389203"/>
    <lineage>
        <taxon>Eukaryota</taxon>
        <taxon>Fungi</taxon>
        <taxon>Dikarya</taxon>
        <taxon>Basidiomycota</taxon>
        <taxon>Pucciniomycotina</taxon>
        <taxon>Pucciniomycetes</taxon>
        <taxon>Pucciniales</taxon>
        <taxon>Sphaerophragmiaceae</taxon>
        <taxon>Austropuccinia</taxon>
    </lineage>
</organism>
<reference evidence="1" key="1">
    <citation type="submission" date="2021-03" db="EMBL/GenBank/DDBJ databases">
        <title>Draft genome sequence of rust myrtle Austropuccinia psidii MF-1, a brazilian biotype.</title>
        <authorList>
            <person name="Quecine M.C."/>
            <person name="Pachon D.M.R."/>
            <person name="Bonatelli M.L."/>
            <person name="Correr F.H."/>
            <person name="Franceschini L.M."/>
            <person name="Leite T.F."/>
            <person name="Margarido G.R.A."/>
            <person name="Almeida C.A."/>
            <person name="Ferrarezi J.A."/>
            <person name="Labate C.A."/>
        </authorList>
    </citation>
    <scope>NUCLEOTIDE SEQUENCE</scope>
    <source>
        <strain evidence="1">MF-1</strain>
    </source>
</reference>
<evidence type="ECO:0000313" key="1">
    <source>
        <dbReference type="EMBL" id="MBW0557400.1"/>
    </source>
</evidence>
<proteinExistence type="predicted"/>
<evidence type="ECO:0000313" key="2">
    <source>
        <dbReference type="Proteomes" id="UP000765509"/>
    </source>
</evidence>
<comment type="caution">
    <text evidence="1">The sequence shown here is derived from an EMBL/GenBank/DDBJ whole genome shotgun (WGS) entry which is preliminary data.</text>
</comment>
<sequence>FFVTLKPSTTRSGQTFQKSNYPDIIIESKESLCDDMNIIIQADKQEEIFQFFIPLAEKIRPQLRADGDNFNLWSRNMIVAWTTYFMGDTDYFQKMNMDGNVTRNLVSQLFIGHSVSHSSYKSLPFPIYSSEACQIFQSLKDWFNRPSWSSVVYHANIIFKPFSDHSNNVNNYAMSVTEAVQNFENQLGQTDSEMIITLAIYFSVP</sequence>
<feature type="non-terminal residue" evidence="1">
    <location>
        <position position="1"/>
    </location>
</feature>
<keyword evidence="2" id="KW-1185">Reference proteome</keyword>
<gene>
    <name evidence="1" type="ORF">O181_097115</name>
</gene>
<dbReference type="EMBL" id="AVOT02065243">
    <property type="protein sequence ID" value="MBW0557400.1"/>
    <property type="molecule type" value="Genomic_DNA"/>
</dbReference>
<protein>
    <submittedName>
        <fullName evidence="1">Uncharacterized protein</fullName>
    </submittedName>
</protein>